<feature type="domain" description="Core" evidence="1">
    <location>
        <begin position="13"/>
        <end position="94"/>
    </location>
</feature>
<dbReference type="InterPro" id="IPR016092">
    <property type="entry name" value="ATAP"/>
</dbReference>
<organism evidence="2 3">
    <name type="scientific">Thiolapillus brandeum</name>
    <dbReference type="NCBI Taxonomy" id="1076588"/>
    <lineage>
        <taxon>Bacteria</taxon>
        <taxon>Pseudomonadati</taxon>
        <taxon>Pseudomonadota</taxon>
        <taxon>Gammaproteobacteria</taxon>
        <taxon>Chromatiales</taxon>
        <taxon>Sedimenticolaceae</taxon>
        <taxon>Thiolapillus</taxon>
    </lineage>
</organism>
<evidence type="ECO:0000259" key="1">
    <source>
        <dbReference type="Pfam" id="PF01521"/>
    </source>
</evidence>
<evidence type="ECO:0000313" key="2">
    <source>
        <dbReference type="EMBL" id="BAO45579.1"/>
    </source>
</evidence>
<dbReference type="GO" id="GO:0016226">
    <property type="term" value="P:iron-sulfur cluster assembly"/>
    <property type="evidence" value="ECO:0007669"/>
    <property type="project" value="InterPro"/>
</dbReference>
<gene>
    <name evidence="2" type="ORF">TBH_C2673</name>
</gene>
<dbReference type="Proteomes" id="UP000031631">
    <property type="component" value="Chromosome"/>
</dbReference>
<dbReference type="SUPFAM" id="SSF89360">
    <property type="entry name" value="HesB-like domain"/>
    <property type="match status" value="1"/>
</dbReference>
<name>A0A7U6JII8_9GAMM</name>
<accession>A0A7U6JII8</accession>
<dbReference type="AlphaFoldDB" id="A0A7U6JII8"/>
<sequence>MTANGNQLGDEDLTLTETAQQKMRELAGQVEEDIEGVRVYATPGGCSGVSFGMTFTDQISDEDKVRDYDGFKLIVDNGTLGYLKGVEIDFVASDGDDARFVFNNLQPVEGAGCGTCGSNTGGGCG</sequence>
<dbReference type="Pfam" id="PF01521">
    <property type="entry name" value="Fe-S_biosyn"/>
    <property type="match status" value="1"/>
</dbReference>
<reference evidence="2 3" key="1">
    <citation type="journal article" date="2014" name="PLoS ONE">
        <title>Physiological and genomic features of a novel sulfur-oxidizing gammaproteobacterium belonging to a previously uncultivated symbiotic lineage isolated from a hydrothermal vent.</title>
        <authorList>
            <person name="Nunoura T."/>
            <person name="Takaki Y."/>
            <person name="Kazama H."/>
            <person name="Kakuta J."/>
            <person name="Shimamura S."/>
            <person name="Makita H."/>
            <person name="Hirai M."/>
            <person name="Miyazaki M."/>
            <person name="Takai K."/>
        </authorList>
    </citation>
    <scope>NUCLEOTIDE SEQUENCE [LARGE SCALE GENOMIC DNA]</scope>
    <source>
        <strain evidence="2 3">Hiromi1</strain>
    </source>
</reference>
<dbReference type="GO" id="GO:0051537">
    <property type="term" value="F:2 iron, 2 sulfur cluster binding"/>
    <property type="evidence" value="ECO:0007669"/>
    <property type="project" value="TreeGrafter"/>
</dbReference>
<dbReference type="PANTHER" id="PTHR43011:SF1">
    <property type="entry name" value="IRON-SULFUR CLUSTER ASSEMBLY 2 HOMOLOG, MITOCHONDRIAL"/>
    <property type="match status" value="1"/>
</dbReference>
<dbReference type="NCBIfam" id="TIGR00049">
    <property type="entry name" value="iron-sulfur cluster assembly accessory protein"/>
    <property type="match status" value="1"/>
</dbReference>
<dbReference type="OrthoDB" id="5770208at2"/>
<dbReference type="GO" id="GO:0005506">
    <property type="term" value="F:iron ion binding"/>
    <property type="evidence" value="ECO:0007669"/>
    <property type="project" value="TreeGrafter"/>
</dbReference>
<dbReference type="Gene3D" id="2.60.300.12">
    <property type="entry name" value="HesB-like domain"/>
    <property type="match status" value="1"/>
</dbReference>
<dbReference type="PANTHER" id="PTHR43011">
    <property type="entry name" value="IRON-SULFUR CLUSTER ASSEMBLY 2 HOMOLOG, MITOCHONDRIAL"/>
    <property type="match status" value="1"/>
</dbReference>
<dbReference type="EMBL" id="AP012273">
    <property type="protein sequence ID" value="BAO45579.1"/>
    <property type="molecule type" value="Genomic_DNA"/>
</dbReference>
<dbReference type="KEGG" id="tbn:TBH_C2673"/>
<dbReference type="InterPro" id="IPR000361">
    <property type="entry name" value="ATAP_core_dom"/>
</dbReference>
<keyword evidence="3" id="KW-1185">Reference proteome</keyword>
<dbReference type="InterPro" id="IPR035903">
    <property type="entry name" value="HesB-like_dom_sf"/>
</dbReference>
<evidence type="ECO:0000313" key="3">
    <source>
        <dbReference type="Proteomes" id="UP000031631"/>
    </source>
</evidence>
<protein>
    <submittedName>
        <fullName evidence="2">Iron-sulfur cluster assembly protein</fullName>
    </submittedName>
</protein>
<dbReference type="GO" id="GO:0051539">
    <property type="term" value="F:4 iron, 4 sulfur cluster binding"/>
    <property type="evidence" value="ECO:0007669"/>
    <property type="project" value="TreeGrafter"/>
</dbReference>
<dbReference type="RefSeq" id="WP_041069391.1">
    <property type="nucleotide sequence ID" value="NZ_AP012273.1"/>
</dbReference>
<proteinExistence type="predicted"/>